<dbReference type="EMBL" id="JAFFTB010000009">
    <property type="protein sequence ID" value="MBM9937662.1"/>
    <property type="molecule type" value="Genomic_DNA"/>
</dbReference>
<sequence length="180" mass="18569">MNRTLSLSLLLTTVLLGTACARASEEAVSSPATATATASAVAVMAEATIDPELPLAIVHKTASCGCCGVWADHLKAAGFPVEIRDTDDMHPVKQRLGVPAGKASCHTAEIGGYVVEGHIPASDIKRLLKERPTARGLVLPGMPAGSPGMEMPDGYVQPYTVELVLADGSTQPFAQHGQGG</sequence>
<proteinExistence type="predicted"/>
<evidence type="ECO:0000313" key="3">
    <source>
        <dbReference type="EMBL" id="MBM9937662.1"/>
    </source>
</evidence>
<dbReference type="EMBL" id="JAFFTA010000001">
    <property type="protein sequence ID" value="MBM9912066.1"/>
    <property type="molecule type" value="Genomic_DNA"/>
</dbReference>
<accession>A0AAW4GDI7</accession>
<dbReference type="RefSeq" id="WP_205404261.1">
    <property type="nucleotide sequence ID" value="NZ_JAFFTA010000001.1"/>
</dbReference>
<evidence type="ECO:0000256" key="1">
    <source>
        <dbReference type="SAM" id="SignalP"/>
    </source>
</evidence>
<gene>
    <name evidence="2" type="ORF">JJW18_01095</name>
    <name evidence="3" type="ORF">JJW19_05860</name>
</gene>
<reference evidence="4" key="1">
    <citation type="submission" date="2021-01" db="EMBL/GenBank/DDBJ databases">
        <title>Stenotrophomonas maltophilia.</title>
        <authorList>
            <person name="Yu Y."/>
        </authorList>
    </citation>
    <scope>NUCLEOTIDE SEQUENCE [LARGE SCALE GENOMIC DNA]</scope>
    <source>
        <strain evidence="4">As-6</strain>
    </source>
</reference>
<protein>
    <submittedName>
        <fullName evidence="2">DUF411 domain-containing protein</fullName>
    </submittedName>
</protein>
<dbReference type="AlphaFoldDB" id="A0AAW4GDI7"/>
<name>A0AAW4GDI7_9GAMM</name>
<dbReference type="PROSITE" id="PS51257">
    <property type="entry name" value="PROKAR_LIPOPROTEIN"/>
    <property type="match status" value="1"/>
</dbReference>
<dbReference type="Pfam" id="PF04214">
    <property type="entry name" value="DUF411"/>
    <property type="match status" value="1"/>
</dbReference>
<evidence type="ECO:0000313" key="2">
    <source>
        <dbReference type="EMBL" id="MBM9912066.1"/>
    </source>
</evidence>
<keyword evidence="1" id="KW-0732">Signal</keyword>
<comment type="caution">
    <text evidence="2">The sequence shown here is derived from an EMBL/GenBank/DDBJ whole genome shotgun (WGS) entry which is preliminary data.</text>
</comment>
<organism evidence="2 5">
    <name type="scientific">Stenotrophomonas lactitubi</name>
    <dbReference type="NCBI Taxonomy" id="2045214"/>
    <lineage>
        <taxon>Bacteria</taxon>
        <taxon>Pseudomonadati</taxon>
        <taxon>Pseudomonadota</taxon>
        <taxon>Gammaproteobacteria</taxon>
        <taxon>Lysobacterales</taxon>
        <taxon>Lysobacteraceae</taxon>
        <taxon>Stenotrophomonas</taxon>
    </lineage>
</organism>
<dbReference type="Proteomes" id="UP000749453">
    <property type="component" value="Unassembled WGS sequence"/>
</dbReference>
<feature type="signal peptide" evidence="1">
    <location>
        <begin position="1"/>
        <end position="23"/>
    </location>
</feature>
<evidence type="ECO:0000313" key="5">
    <source>
        <dbReference type="Proteomes" id="UP000784064"/>
    </source>
</evidence>
<keyword evidence="4" id="KW-1185">Reference proteome</keyword>
<evidence type="ECO:0000313" key="4">
    <source>
        <dbReference type="Proteomes" id="UP000749453"/>
    </source>
</evidence>
<feature type="chain" id="PRO_5044025704" evidence="1">
    <location>
        <begin position="24"/>
        <end position="180"/>
    </location>
</feature>
<reference evidence="2" key="2">
    <citation type="submission" date="2021-01" db="EMBL/GenBank/DDBJ databases">
        <authorList>
            <person name="Yu Y."/>
        </authorList>
    </citation>
    <scope>NUCLEOTIDE SEQUENCE</scope>
    <source>
        <strain evidence="2">As-5</strain>
        <strain evidence="3">As-6</strain>
    </source>
</reference>
<dbReference type="InterPro" id="IPR007332">
    <property type="entry name" value="DUF411"/>
</dbReference>
<dbReference type="Proteomes" id="UP000784064">
    <property type="component" value="Unassembled WGS sequence"/>
</dbReference>